<keyword evidence="2" id="KW-1185">Reference proteome</keyword>
<dbReference type="RefSeq" id="WP_215820877.1">
    <property type="nucleotide sequence ID" value="NZ_JAGSOY010000044.1"/>
</dbReference>
<organism evidence="1 2">
    <name type="scientific">Zooshikella harenae</name>
    <dbReference type="NCBI Taxonomy" id="2827238"/>
    <lineage>
        <taxon>Bacteria</taxon>
        <taxon>Pseudomonadati</taxon>
        <taxon>Pseudomonadota</taxon>
        <taxon>Gammaproteobacteria</taxon>
        <taxon>Oceanospirillales</taxon>
        <taxon>Zooshikellaceae</taxon>
        <taxon>Zooshikella</taxon>
    </lineage>
</organism>
<evidence type="ECO:0000313" key="1">
    <source>
        <dbReference type="EMBL" id="MBU2712650.1"/>
    </source>
</evidence>
<reference evidence="1 2" key="1">
    <citation type="submission" date="2021-04" db="EMBL/GenBank/DDBJ databases">
        <authorList>
            <person name="Pira H."/>
            <person name="Risdian C."/>
            <person name="Wink J."/>
        </authorList>
    </citation>
    <scope>NUCLEOTIDE SEQUENCE [LARGE SCALE GENOMIC DNA]</scope>
    <source>
        <strain evidence="1 2">WH53</strain>
    </source>
</reference>
<dbReference type="Proteomes" id="UP000690515">
    <property type="component" value="Unassembled WGS sequence"/>
</dbReference>
<evidence type="ECO:0000313" key="2">
    <source>
        <dbReference type="Proteomes" id="UP000690515"/>
    </source>
</evidence>
<name>A0ABS5ZHB7_9GAMM</name>
<accession>A0ABS5ZHB7</accession>
<protein>
    <submittedName>
        <fullName evidence="1">Uncharacterized protein</fullName>
    </submittedName>
</protein>
<proteinExistence type="predicted"/>
<sequence>MVGIALTNGYFYQLTKEMGDSSTIEAVGGTMSSACMSTVPYAPIPRHIQRVMTSLMKAALQAIHGQKTPVLVVKQFERKNSYLDEGIEMREVETTYYFDNGVIIKNTIEQDDIPSENRCPECWISYSVIDTAGINIQPLNKLFHNHSQEQFWLKMHSNKLI</sequence>
<dbReference type="EMBL" id="JAGSOY010000044">
    <property type="protein sequence ID" value="MBU2712650.1"/>
    <property type="molecule type" value="Genomic_DNA"/>
</dbReference>
<gene>
    <name evidence="1" type="ORF">KCG35_16400</name>
</gene>
<comment type="caution">
    <text evidence="1">The sequence shown here is derived from an EMBL/GenBank/DDBJ whole genome shotgun (WGS) entry which is preliminary data.</text>
</comment>